<keyword evidence="3" id="KW-1185">Reference proteome</keyword>
<feature type="compositionally biased region" description="Polar residues" evidence="1">
    <location>
        <begin position="85"/>
        <end position="119"/>
    </location>
</feature>
<comment type="caution">
    <text evidence="2">The sequence shown here is derived from an EMBL/GenBank/DDBJ whole genome shotgun (WGS) entry which is preliminary data.</text>
</comment>
<feature type="region of interest" description="Disordered" evidence="1">
    <location>
        <begin position="66"/>
        <end position="128"/>
    </location>
</feature>
<feature type="compositionally biased region" description="Basic and acidic residues" evidence="1">
    <location>
        <begin position="296"/>
        <end position="305"/>
    </location>
</feature>
<dbReference type="AlphaFoldDB" id="A0A388KLL2"/>
<feature type="compositionally biased region" description="Low complexity" evidence="1">
    <location>
        <begin position="21"/>
        <end position="35"/>
    </location>
</feature>
<organism evidence="2 3">
    <name type="scientific">Chara braunii</name>
    <name type="common">Braun's stonewort</name>
    <dbReference type="NCBI Taxonomy" id="69332"/>
    <lineage>
        <taxon>Eukaryota</taxon>
        <taxon>Viridiplantae</taxon>
        <taxon>Streptophyta</taxon>
        <taxon>Charophyceae</taxon>
        <taxon>Charales</taxon>
        <taxon>Characeae</taxon>
        <taxon>Chara</taxon>
    </lineage>
</organism>
<dbReference type="EMBL" id="BFEA01000138">
    <property type="protein sequence ID" value="GBG70944.1"/>
    <property type="molecule type" value="Genomic_DNA"/>
</dbReference>
<feature type="compositionally biased region" description="Basic residues" evidence="1">
    <location>
        <begin position="266"/>
        <end position="275"/>
    </location>
</feature>
<feature type="region of interest" description="Disordered" evidence="1">
    <location>
        <begin position="321"/>
        <end position="347"/>
    </location>
</feature>
<evidence type="ECO:0000313" key="2">
    <source>
        <dbReference type="EMBL" id="GBG70944.1"/>
    </source>
</evidence>
<name>A0A388KLL2_CHABU</name>
<feature type="region of interest" description="Disordered" evidence="1">
    <location>
        <begin position="1"/>
        <end position="35"/>
    </location>
</feature>
<sequence>MPVGQPQSMTAQQQSAAVQQPMAMPSMPTTMPPANFVPANAPAHVPQYQVQPATAPWAIQPWMANGQWPTPVPWPMPPVGHNYPANAQPSTQANQQTVEPSAPRAQSSNNGDNRSSKQPAANAFPRPGNRAYFTKEYMDILEEIKSDKVLDAAKKKVAGSRTEGIRISESAEGSCRSEVRSGNKSDDMKAWVTTTLGDSLKLITKKLEEVDSKAKMATAEKEELLLLRAEKAAMGKVKKKSSAEKRKRGGAAQPGCVTPAGNSNRGKSRSKNCRSRRVEISSDEEGEDGGDVRQNLSDKLEKSSDLSEVKKMLAAIVQGLADGKGKQPMAAPDPAAEGDHEDGENAEDVDVAVNASIQEEEEADEGGLATYMKMRQDFYMSLHYTRVQEIWKQRDIPYFRKEPAAWELARVDLQEYADQLNGGAALKGAEPSRKGAARNVDNSEVEDKGNDSISGN</sequence>
<evidence type="ECO:0000313" key="3">
    <source>
        <dbReference type="Proteomes" id="UP000265515"/>
    </source>
</evidence>
<feature type="region of interest" description="Disordered" evidence="1">
    <location>
        <begin position="233"/>
        <end position="305"/>
    </location>
</feature>
<feature type="region of interest" description="Disordered" evidence="1">
    <location>
        <begin position="424"/>
        <end position="456"/>
    </location>
</feature>
<proteinExistence type="predicted"/>
<accession>A0A388KLL2</accession>
<reference evidence="2 3" key="1">
    <citation type="journal article" date="2018" name="Cell">
        <title>The Chara Genome: Secondary Complexity and Implications for Plant Terrestrialization.</title>
        <authorList>
            <person name="Nishiyama T."/>
            <person name="Sakayama H."/>
            <person name="Vries J.D."/>
            <person name="Buschmann H."/>
            <person name="Saint-Marcoux D."/>
            <person name="Ullrich K.K."/>
            <person name="Haas F.B."/>
            <person name="Vanderstraeten L."/>
            <person name="Becker D."/>
            <person name="Lang D."/>
            <person name="Vosolsobe S."/>
            <person name="Rombauts S."/>
            <person name="Wilhelmsson P.K.I."/>
            <person name="Janitza P."/>
            <person name="Kern R."/>
            <person name="Heyl A."/>
            <person name="Rumpler F."/>
            <person name="Villalobos L.I.A.C."/>
            <person name="Clay J.M."/>
            <person name="Skokan R."/>
            <person name="Toyoda A."/>
            <person name="Suzuki Y."/>
            <person name="Kagoshima H."/>
            <person name="Schijlen E."/>
            <person name="Tajeshwar N."/>
            <person name="Catarino B."/>
            <person name="Hetherington A.J."/>
            <person name="Saltykova A."/>
            <person name="Bonnot C."/>
            <person name="Breuninger H."/>
            <person name="Symeonidi A."/>
            <person name="Radhakrishnan G.V."/>
            <person name="Van Nieuwerburgh F."/>
            <person name="Deforce D."/>
            <person name="Chang C."/>
            <person name="Karol K.G."/>
            <person name="Hedrich R."/>
            <person name="Ulvskov P."/>
            <person name="Glockner G."/>
            <person name="Delwiche C.F."/>
            <person name="Petrasek J."/>
            <person name="Van de Peer Y."/>
            <person name="Friml J."/>
            <person name="Beilby M."/>
            <person name="Dolan L."/>
            <person name="Kohara Y."/>
            <person name="Sugano S."/>
            <person name="Fujiyama A."/>
            <person name="Delaux P.-M."/>
            <person name="Quint M."/>
            <person name="TheiBen G."/>
            <person name="Hagemann M."/>
            <person name="Harholt J."/>
            <person name="Dunand C."/>
            <person name="Zachgo S."/>
            <person name="Langdale J."/>
            <person name="Maumus F."/>
            <person name="Straeten D.V.D."/>
            <person name="Gould S.B."/>
            <person name="Rensing S.A."/>
        </authorList>
    </citation>
    <scope>NUCLEOTIDE SEQUENCE [LARGE SCALE GENOMIC DNA]</scope>
    <source>
        <strain evidence="2 3">S276</strain>
    </source>
</reference>
<dbReference type="Gramene" id="GBG70944">
    <property type="protein sequence ID" value="GBG70944"/>
    <property type="gene ID" value="CBR_g8245"/>
</dbReference>
<gene>
    <name evidence="2" type="ORF">CBR_g8245</name>
</gene>
<feature type="compositionally biased region" description="Basic residues" evidence="1">
    <location>
        <begin position="236"/>
        <end position="249"/>
    </location>
</feature>
<protein>
    <submittedName>
        <fullName evidence="2">Uncharacterized protein</fullName>
    </submittedName>
</protein>
<dbReference type="Proteomes" id="UP000265515">
    <property type="component" value="Unassembled WGS sequence"/>
</dbReference>
<evidence type="ECO:0000256" key="1">
    <source>
        <dbReference type="SAM" id="MobiDB-lite"/>
    </source>
</evidence>
<feature type="compositionally biased region" description="Polar residues" evidence="1">
    <location>
        <begin position="1"/>
        <end position="18"/>
    </location>
</feature>